<evidence type="ECO:0000313" key="19">
    <source>
        <dbReference type="Proteomes" id="UP001221217"/>
    </source>
</evidence>
<keyword evidence="10 14" id="KW-0143">Chaperone</keyword>
<evidence type="ECO:0000256" key="12">
    <source>
        <dbReference type="ARBA" id="ARBA00061004"/>
    </source>
</evidence>
<dbReference type="Proteomes" id="UP001221217">
    <property type="component" value="Unassembled WGS sequence"/>
</dbReference>
<dbReference type="SMART" id="SM00271">
    <property type="entry name" value="DnaJ"/>
    <property type="match status" value="1"/>
</dbReference>
<comment type="domain">
    <text evidence="14">The J domain is necessary and sufficient to stimulate DnaK ATPase activity. Zinc center 1 plays an important role in the autonomous, DnaK-independent chaperone activity of DnaJ. Zinc center 2 is essential for interaction with DnaK and for DnaJ activity.</text>
</comment>
<comment type="cofactor">
    <cofactor evidence="14">
        <name>Zn(2+)</name>
        <dbReference type="ChEBI" id="CHEBI:29105"/>
    </cofactor>
    <text evidence="14">Binds 2 Zn(2+) ions per monomer.</text>
</comment>
<keyword evidence="18" id="KW-0560">Oxidoreductase</keyword>
<dbReference type="HAMAP" id="MF_01152">
    <property type="entry name" value="DnaJ"/>
    <property type="match status" value="1"/>
</dbReference>
<dbReference type="PRINTS" id="PR00625">
    <property type="entry name" value="JDOMAIN"/>
</dbReference>
<dbReference type="FunFam" id="1.10.287.110:FF:000034">
    <property type="entry name" value="Chaperone protein DnaJ"/>
    <property type="match status" value="1"/>
</dbReference>
<dbReference type="FunFam" id="2.60.260.20:FF:000004">
    <property type="entry name" value="Molecular chaperone DnaJ"/>
    <property type="match status" value="1"/>
</dbReference>
<evidence type="ECO:0000313" key="18">
    <source>
        <dbReference type="EMBL" id="MDC7225254.1"/>
    </source>
</evidence>
<keyword evidence="8 14" id="KW-0862">Zinc</keyword>
<evidence type="ECO:0000256" key="11">
    <source>
        <dbReference type="ARBA" id="ARBA00053423"/>
    </source>
</evidence>
<comment type="similarity">
    <text evidence="12 14">Belongs to the DnaJ family.</text>
</comment>
<dbReference type="InterPro" id="IPR001305">
    <property type="entry name" value="HSP_DnaJ_Cys-rich_dom"/>
</dbReference>
<feature type="binding site" evidence="14">
    <location>
        <position position="199"/>
    </location>
    <ligand>
        <name>Zn(2+)</name>
        <dbReference type="ChEBI" id="CHEBI:29105"/>
        <label>2</label>
    </ligand>
</feature>
<keyword evidence="3 14" id="KW-0963">Cytoplasm</keyword>
<evidence type="ECO:0000256" key="4">
    <source>
        <dbReference type="ARBA" id="ARBA00022705"/>
    </source>
</evidence>
<dbReference type="Pfam" id="PF01556">
    <property type="entry name" value="DnaJ_C"/>
    <property type="match status" value="1"/>
</dbReference>
<accession>A0AAJ1I9T2</accession>
<dbReference type="NCBIfam" id="NF008035">
    <property type="entry name" value="PRK10767.1"/>
    <property type="match status" value="1"/>
</dbReference>
<keyword evidence="4 14" id="KW-0235">DNA replication</keyword>
<dbReference type="Gene3D" id="1.10.287.110">
    <property type="entry name" value="DnaJ domain"/>
    <property type="match status" value="1"/>
</dbReference>
<evidence type="ECO:0000256" key="3">
    <source>
        <dbReference type="ARBA" id="ARBA00022490"/>
    </source>
</evidence>
<keyword evidence="6 14" id="KW-0677">Repeat</keyword>
<proteinExistence type="inferred from homology"/>
<feature type="repeat" description="CXXCXGXG motif" evidence="14">
    <location>
        <begin position="196"/>
        <end position="203"/>
    </location>
</feature>
<feature type="binding site" evidence="14">
    <location>
        <position position="210"/>
    </location>
    <ligand>
        <name>Zn(2+)</name>
        <dbReference type="ChEBI" id="CHEBI:29105"/>
        <label>1</label>
    </ligand>
</feature>
<dbReference type="SUPFAM" id="SSF57938">
    <property type="entry name" value="DnaJ/Hsp40 cysteine-rich domain"/>
    <property type="match status" value="1"/>
</dbReference>
<dbReference type="EMBL" id="JAQQAL010000005">
    <property type="protein sequence ID" value="MDC7225254.1"/>
    <property type="molecule type" value="Genomic_DNA"/>
</dbReference>
<dbReference type="PROSITE" id="PS00636">
    <property type="entry name" value="DNAJ_1"/>
    <property type="match status" value="1"/>
</dbReference>
<dbReference type="CDD" id="cd10719">
    <property type="entry name" value="DnaJ_zf"/>
    <property type="match status" value="1"/>
</dbReference>
<dbReference type="CDD" id="cd06257">
    <property type="entry name" value="DnaJ"/>
    <property type="match status" value="1"/>
</dbReference>
<dbReference type="GO" id="GO:0042026">
    <property type="term" value="P:protein refolding"/>
    <property type="evidence" value="ECO:0007669"/>
    <property type="project" value="TreeGrafter"/>
</dbReference>
<feature type="binding site" evidence="14">
    <location>
        <position position="213"/>
    </location>
    <ligand>
        <name>Zn(2+)</name>
        <dbReference type="ChEBI" id="CHEBI:29105"/>
        <label>1</label>
    </ligand>
</feature>
<evidence type="ECO:0000256" key="6">
    <source>
        <dbReference type="ARBA" id="ARBA00022737"/>
    </source>
</evidence>
<comment type="subcellular location">
    <subcellularLocation>
        <location evidence="1 14">Cytoplasm</location>
    </subcellularLocation>
</comment>
<feature type="zinc finger region" description="CR-type" evidence="15">
    <location>
        <begin position="144"/>
        <end position="222"/>
    </location>
</feature>
<dbReference type="PROSITE" id="PS50076">
    <property type="entry name" value="DNAJ_2"/>
    <property type="match status" value="1"/>
</dbReference>
<evidence type="ECO:0000256" key="15">
    <source>
        <dbReference type="PROSITE-ProRule" id="PRU00546"/>
    </source>
</evidence>
<evidence type="ECO:0000256" key="1">
    <source>
        <dbReference type="ARBA" id="ARBA00004496"/>
    </source>
</evidence>
<dbReference type="GO" id="GO:0016491">
    <property type="term" value="F:oxidoreductase activity"/>
    <property type="evidence" value="ECO:0007669"/>
    <property type="project" value="UniProtKB-KW"/>
</dbReference>
<dbReference type="AlphaFoldDB" id="A0AAJ1I9T2"/>
<dbReference type="PANTHER" id="PTHR43096:SF10">
    <property type="entry name" value="CHAPERONE PROTEIN DNAJ A6, CHLOROPLASTIC"/>
    <property type="match status" value="1"/>
</dbReference>
<dbReference type="InterPro" id="IPR036869">
    <property type="entry name" value="J_dom_sf"/>
</dbReference>
<evidence type="ECO:0000256" key="8">
    <source>
        <dbReference type="ARBA" id="ARBA00022833"/>
    </source>
</evidence>
<dbReference type="Gene3D" id="2.10.230.10">
    <property type="entry name" value="Heat shock protein DnaJ, cysteine-rich domain"/>
    <property type="match status" value="1"/>
</dbReference>
<feature type="binding site" evidence="14">
    <location>
        <position position="160"/>
    </location>
    <ligand>
        <name>Zn(2+)</name>
        <dbReference type="ChEBI" id="CHEBI:29105"/>
        <label>1</label>
    </ligand>
</feature>
<dbReference type="PROSITE" id="PS51188">
    <property type="entry name" value="ZF_CR"/>
    <property type="match status" value="1"/>
</dbReference>
<evidence type="ECO:0000259" key="17">
    <source>
        <dbReference type="PROSITE" id="PS51188"/>
    </source>
</evidence>
<dbReference type="GO" id="GO:0009408">
    <property type="term" value="P:response to heat"/>
    <property type="evidence" value="ECO:0007669"/>
    <property type="project" value="InterPro"/>
</dbReference>
<dbReference type="InterPro" id="IPR018253">
    <property type="entry name" value="DnaJ_domain_CS"/>
</dbReference>
<dbReference type="SUPFAM" id="SSF46565">
    <property type="entry name" value="Chaperone J-domain"/>
    <property type="match status" value="1"/>
</dbReference>
<dbReference type="PANTHER" id="PTHR43096">
    <property type="entry name" value="DNAJ HOMOLOG 1, MITOCHONDRIAL-RELATED"/>
    <property type="match status" value="1"/>
</dbReference>
<organism evidence="18 19">
    <name type="scientific">Candidatus Thalassospirochaeta sargassi</name>
    <dbReference type="NCBI Taxonomy" id="3119039"/>
    <lineage>
        <taxon>Bacteria</taxon>
        <taxon>Pseudomonadati</taxon>
        <taxon>Spirochaetota</taxon>
        <taxon>Spirochaetia</taxon>
        <taxon>Spirochaetales</taxon>
        <taxon>Spirochaetaceae</taxon>
        <taxon>Candidatus Thalassospirochaeta</taxon>
    </lineage>
</organism>
<feature type="domain" description="J" evidence="16">
    <location>
        <begin position="5"/>
        <end position="70"/>
    </location>
</feature>
<dbReference type="CDD" id="cd10747">
    <property type="entry name" value="DnaJ_C"/>
    <property type="match status" value="1"/>
</dbReference>
<name>A0AAJ1I9T2_9SPIO</name>
<dbReference type="Pfam" id="PF00226">
    <property type="entry name" value="DnaJ"/>
    <property type="match status" value="1"/>
</dbReference>
<feature type="repeat" description="CXXCXGXG motif" evidence="14">
    <location>
        <begin position="174"/>
        <end position="181"/>
    </location>
</feature>
<dbReference type="GO" id="GO:0005524">
    <property type="term" value="F:ATP binding"/>
    <property type="evidence" value="ECO:0007669"/>
    <property type="project" value="InterPro"/>
</dbReference>
<keyword evidence="5 14" id="KW-0479">Metal-binding</keyword>
<feature type="binding site" evidence="14">
    <location>
        <position position="157"/>
    </location>
    <ligand>
        <name>Zn(2+)</name>
        <dbReference type="ChEBI" id="CHEBI:29105"/>
        <label>1</label>
    </ligand>
</feature>
<evidence type="ECO:0000256" key="10">
    <source>
        <dbReference type="ARBA" id="ARBA00023186"/>
    </source>
</evidence>
<dbReference type="GO" id="GO:0031072">
    <property type="term" value="F:heat shock protein binding"/>
    <property type="evidence" value="ECO:0007669"/>
    <property type="project" value="InterPro"/>
</dbReference>
<evidence type="ECO:0000256" key="14">
    <source>
        <dbReference type="HAMAP-Rule" id="MF_01152"/>
    </source>
</evidence>
<dbReference type="InterPro" id="IPR002939">
    <property type="entry name" value="DnaJ_C"/>
</dbReference>
<dbReference type="GO" id="GO:0006260">
    <property type="term" value="P:DNA replication"/>
    <property type="evidence" value="ECO:0007669"/>
    <property type="project" value="UniProtKB-KW"/>
</dbReference>
<dbReference type="InterPro" id="IPR036410">
    <property type="entry name" value="HSP_DnaJ_Cys-rich_dom_sf"/>
</dbReference>
<evidence type="ECO:0000259" key="16">
    <source>
        <dbReference type="PROSITE" id="PS50076"/>
    </source>
</evidence>
<evidence type="ECO:0000256" key="13">
    <source>
        <dbReference type="ARBA" id="ARBA00067609"/>
    </source>
</evidence>
<dbReference type="NCBIfam" id="TIGR02349">
    <property type="entry name" value="DnaJ_bact"/>
    <property type="match status" value="1"/>
</dbReference>
<keyword evidence="9 14" id="KW-0346">Stress response</keyword>
<evidence type="ECO:0000256" key="9">
    <source>
        <dbReference type="ARBA" id="ARBA00023016"/>
    </source>
</evidence>
<feature type="domain" description="CR-type" evidence="17">
    <location>
        <begin position="144"/>
        <end position="222"/>
    </location>
</feature>
<dbReference type="InterPro" id="IPR012724">
    <property type="entry name" value="DnaJ"/>
</dbReference>
<dbReference type="GO" id="GO:0005737">
    <property type="term" value="C:cytoplasm"/>
    <property type="evidence" value="ECO:0007669"/>
    <property type="project" value="UniProtKB-SubCell"/>
</dbReference>
<feature type="repeat" description="CXXCXGXG motif" evidence="14">
    <location>
        <begin position="210"/>
        <end position="217"/>
    </location>
</feature>
<evidence type="ECO:0000256" key="7">
    <source>
        <dbReference type="ARBA" id="ARBA00022771"/>
    </source>
</evidence>
<dbReference type="Pfam" id="PF00684">
    <property type="entry name" value="DnaJ_CXXCXGXG"/>
    <property type="match status" value="1"/>
</dbReference>
<comment type="caution">
    <text evidence="18">The sequence shown here is derived from an EMBL/GenBank/DDBJ whole genome shotgun (WGS) entry which is preliminary data.</text>
</comment>
<evidence type="ECO:0000256" key="5">
    <source>
        <dbReference type="ARBA" id="ARBA00022723"/>
    </source>
</evidence>
<sequence length="377" mass="40575">MAKRDYYEVLGVDKSAGKDEIKKAYRKLAIKYHPDKNAGNAEAEEKFKEATEAYEVLSDERKKQAYDQFGFAGVDGVNSPGGGHDYSSVFHDFEDIFGDMGGIFDSFFGGGGGGRRRSGGGGGVSRGSDLRYNLEISFKDAVFGTSAEISYTHDVACKTCGGTGAASGTGRKVCPTCQGTGQVRRNSGFFSIASPCHTCGGEGHIIEDPCKACHGSGLSRKQQKIKVTIPAGIENGKRIAIPGQGDAGANGGRNGDLYVYIKIKPHKFFERDGNNVYCALPISFTQAALGAEVFVQNLEDKKIKLKIPAGTQTGKMLRLKNEGIPYLQSKGRKGDMYIKIIVETPQKINTKAKDLLKQFAALQGEEETPDPIPLSEL</sequence>
<dbReference type="GO" id="GO:0008270">
    <property type="term" value="F:zinc ion binding"/>
    <property type="evidence" value="ECO:0007669"/>
    <property type="project" value="UniProtKB-UniRule"/>
</dbReference>
<dbReference type="FunFam" id="2.10.230.10:FF:000002">
    <property type="entry name" value="Molecular chaperone DnaJ"/>
    <property type="match status" value="1"/>
</dbReference>
<reference evidence="18 19" key="1">
    <citation type="submission" date="2022-12" db="EMBL/GenBank/DDBJ databases">
        <title>Metagenome assembled genome from gulf of manar.</title>
        <authorList>
            <person name="Kohli P."/>
            <person name="Pk S."/>
            <person name="Venkata Ramana C."/>
            <person name="Sasikala C."/>
        </authorList>
    </citation>
    <scope>NUCLEOTIDE SEQUENCE [LARGE SCALE GENOMIC DNA]</scope>
    <source>
        <strain evidence="18">JB008</strain>
    </source>
</reference>
<dbReference type="InterPro" id="IPR008971">
    <property type="entry name" value="HSP40/DnaJ_pept-bd"/>
</dbReference>
<feature type="binding site" evidence="14">
    <location>
        <position position="174"/>
    </location>
    <ligand>
        <name>Zn(2+)</name>
        <dbReference type="ChEBI" id="CHEBI:29105"/>
        <label>2</label>
    </ligand>
</feature>
<evidence type="ECO:0000256" key="2">
    <source>
        <dbReference type="ARBA" id="ARBA00011738"/>
    </source>
</evidence>
<dbReference type="GO" id="GO:0051082">
    <property type="term" value="F:unfolded protein binding"/>
    <property type="evidence" value="ECO:0007669"/>
    <property type="project" value="UniProtKB-UniRule"/>
</dbReference>
<gene>
    <name evidence="14 18" type="primary">dnaJ</name>
    <name evidence="18" type="ORF">PQJ61_00660</name>
</gene>
<comment type="subunit">
    <text evidence="2 14">Homodimer.</text>
</comment>
<feature type="binding site" evidence="14">
    <location>
        <position position="196"/>
    </location>
    <ligand>
        <name>Zn(2+)</name>
        <dbReference type="ChEBI" id="CHEBI:29105"/>
        <label>2</label>
    </ligand>
</feature>
<comment type="function">
    <text evidence="11 14">Participates actively in the response to hyperosmotic and heat shock by preventing the aggregation of stress-denatured proteins and by disaggregating proteins, also in an autonomous, DnaK-independent fashion. Unfolded proteins bind initially to DnaJ; upon interaction with the DnaJ-bound protein, DnaK hydrolyzes its bound ATP, resulting in the formation of a stable complex. GrpE releases ADP from DnaK; ATP binding to DnaK triggers the release of the substrate protein, thus completing the reaction cycle. Several rounds of ATP-dependent interactions between DnaJ, DnaK and GrpE are required for fully efficient folding. Also involved, together with DnaK and GrpE, in the DNA replication of plasmids through activation of initiation proteins.</text>
</comment>
<dbReference type="SUPFAM" id="SSF49493">
    <property type="entry name" value="HSP40/DnaJ peptide-binding domain"/>
    <property type="match status" value="2"/>
</dbReference>
<keyword evidence="7 14" id="KW-0863">Zinc-finger</keyword>
<feature type="binding site" evidence="14">
    <location>
        <position position="177"/>
    </location>
    <ligand>
        <name>Zn(2+)</name>
        <dbReference type="ChEBI" id="CHEBI:29105"/>
        <label>2</label>
    </ligand>
</feature>
<protein>
    <recommendedName>
        <fullName evidence="13 14">Chaperone protein DnaJ</fullName>
    </recommendedName>
</protein>
<dbReference type="Gene3D" id="2.60.260.20">
    <property type="entry name" value="Urease metallochaperone UreE, N-terminal domain"/>
    <property type="match status" value="2"/>
</dbReference>
<dbReference type="InterPro" id="IPR001623">
    <property type="entry name" value="DnaJ_domain"/>
</dbReference>
<feature type="repeat" description="CXXCXGXG motif" evidence="14">
    <location>
        <begin position="157"/>
        <end position="164"/>
    </location>
</feature>